<proteinExistence type="predicted"/>
<organism evidence="1 2">
    <name type="scientific">Candidatus Bilophila faecipullorum</name>
    <dbReference type="NCBI Taxonomy" id="2838482"/>
    <lineage>
        <taxon>Bacteria</taxon>
        <taxon>Pseudomonadati</taxon>
        <taxon>Thermodesulfobacteriota</taxon>
        <taxon>Desulfovibrionia</taxon>
        <taxon>Desulfovibrionales</taxon>
        <taxon>Desulfovibrionaceae</taxon>
        <taxon>Bilophila</taxon>
    </lineage>
</organism>
<protein>
    <submittedName>
        <fullName evidence="1">Phage tail protein I</fullName>
    </submittedName>
</protein>
<dbReference type="InterPro" id="IPR006521">
    <property type="entry name" value="Tail_protein_I"/>
</dbReference>
<evidence type="ECO:0000313" key="1">
    <source>
        <dbReference type="EMBL" id="HIW77619.1"/>
    </source>
</evidence>
<evidence type="ECO:0000313" key="2">
    <source>
        <dbReference type="Proteomes" id="UP000824264"/>
    </source>
</evidence>
<name>A0A9D1QYJ7_9BACT</name>
<dbReference type="Proteomes" id="UP000824264">
    <property type="component" value="Unassembled WGS sequence"/>
</dbReference>
<reference evidence="1" key="2">
    <citation type="submission" date="2021-04" db="EMBL/GenBank/DDBJ databases">
        <authorList>
            <person name="Gilroy R."/>
        </authorList>
    </citation>
    <scope>NUCLEOTIDE SEQUENCE</scope>
    <source>
        <strain evidence="1">ChiSxjej5B17-1746</strain>
    </source>
</reference>
<reference evidence="1" key="1">
    <citation type="journal article" date="2021" name="PeerJ">
        <title>Extensive microbial diversity within the chicken gut microbiome revealed by metagenomics and culture.</title>
        <authorList>
            <person name="Gilroy R."/>
            <person name="Ravi A."/>
            <person name="Getino M."/>
            <person name="Pursley I."/>
            <person name="Horton D.L."/>
            <person name="Alikhan N.F."/>
            <person name="Baker D."/>
            <person name="Gharbi K."/>
            <person name="Hall N."/>
            <person name="Watson M."/>
            <person name="Adriaenssens E.M."/>
            <person name="Foster-Nyarko E."/>
            <person name="Jarju S."/>
            <person name="Secka A."/>
            <person name="Antonio M."/>
            <person name="Oren A."/>
            <person name="Chaudhuri R.R."/>
            <person name="La Ragione R."/>
            <person name="Hildebrand F."/>
            <person name="Pallen M.J."/>
        </authorList>
    </citation>
    <scope>NUCLEOTIDE SEQUENCE</scope>
    <source>
        <strain evidence="1">ChiSxjej5B17-1746</strain>
    </source>
</reference>
<accession>A0A9D1QYJ7</accession>
<dbReference type="Pfam" id="PF09684">
    <property type="entry name" value="Tail_P2_I"/>
    <property type="match status" value="1"/>
</dbReference>
<sequence length="217" mass="23720">MNDPLLQPPLQNDARMEALARLIARLSVLPTERPLVNLADTVAASALSALGEQFHIMGDEGWNYARTEAERRALIKKAVELHRHKGTPWAVRTAIDTALGTVETRIEEWFAYGGEPYRFRLFLSLLGTGILAEELAKARAIALETKNVRSHLDGLTVVSSRSHEIRCGATACVGGTVTIWPAAVTDIDAAFDMHAGCCLHLQHTVTIFPEDIDGSIL</sequence>
<gene>
    <name evidence="1" type="ORF">H9874_00530</name>
</gene>
<dbReference type="AlphaFoldDB" id="A0A9D1QYJ7"/>
<dbReference type="EMBL" id="DXGI01000017">
    <property type="protein sequence ID" value="HIW77619.1"/>
    <property type="molecule type" value="Genomic_DNA"/>
</dbReference>
<dbReference type="NCBIfam" id="TIGR01634">
    <property type="entry name" value="tail_P2_I"/>
    <property type="match status" value="1"/>
</dbReference>
<comment type="caution">
    <text evidence="1">The sequence shown here is derived from an EMBL/GenBank/DDBJ whole genome shotgun (WGS) entry which is preliminary data.</text>
</comment>